<dbReference type="Proteomes" id="UP000759298">
    <property type="component" value="Unassembled WGS sequence"/>
</dbReference>
<feature type="signal peptide" evidence="2">
    <location>
        <begin position="1"/>
        <end position="28"/>
    </location>
</feature>
<dbReference type="SUPFAM" id="SSF82171">
    <property type="entry name" value="DPP6 N-terminal domain-like"/>
    <property type="match status" value="1"/>
</dbReference>
<dbReference type="PANTHER" id="PTHR42776:SF27">
    <property type="entry name" value="DIPEPTIDYL PEPTIDASE FAMILY MEMBER 6"/>
    <property type="match status" value="1"/>
</dbReference>
<organism evidence="4 5">
    <name type="scientific">Alteriqipengyuania abyssalis</name>
    <dbReference type="NCBI Taxonomy" id="2860200"/>
    <lineage>
        <taxon>Bacteria</taxon>
        <taxon>Pseudomonadati</taxon>
        <taxon>Pseudomonadota</taxon>
        <taxon>Alphaproteobacteria</taxon>
        <taxon>Sphingomonadales</taxon>
        <taxon>Erythrobacteraceae</taxon>
        <taxon>Alteriqipengyuania</taxon>
    </lineage>
</organism>
<dbReference type="InterPro" id="IPR001375">
    <property type="entry name" value="Peptidase_S9_cat"/>
</dbReference>
<dbReference type="Pfam" id="PF00326">
    <property type="entry name" value="Peptidase_S9"/>
    <property type="match status" value="1"/>
</dbReference>
<sequence length="694" mass="76209">MIKTSLLRGAALIAVAAFSTGAMPAALASQAQAQTADTPPQVPATAEGRIPAGEFVKQANMRTVRISPDGTRLAYLANSGGKQVLVTLNLNDIAAGPKLILAAEEARDSGERTLRGFRWVGNEHIVMTVISREDMAGNLADFRRLIAYDVKDGELIQLAWRDAGFDAGNILHIDHKNGTFLLQRDSTAGSTERYFLPEVVEVDVDTGKYKYVQRTNPVVTNWQADGMGVVRAGYNYDRDTGRQRILYRSGESDNFSTVYNQADATFTESLPAPQVFIPGTDEAFVTSRESGFTKVYRMNMETMNLGEPVFEVPERDVSGVIQSDDGNRVLGYYTFEDGQERAVYTDETLKAVKTALEGVFGKDEAQIVDYSTDLGKVVVFGGGLQRIGGYYIFDTRTGQLDLLDWQFSALKDAPINPMRAETYTASDGTRIEAIITTPRHREGQKNLPVVVLPHGGPFGVKDTVNFGFAAWHQALAEQGYVVIQPNYRGSGGYGKEFEKLGREPGGYGKRMQDDLNDAVAYFSQQGLIDADRACIMGWSYGGFAAARGAQRDADVWQCAIAGAGVYDMPLMNAWDRKNLGRFSEGFQATSDDAEGISPARNAEGEWAPILIVTAKRDARIPMEQAETLVSALRRAGKVEGQDFRYIVQEKGTHNLPYDDVHMQWIDEAYAWLQKYNPAYIPSDGDAAPALISLN</sequence>
<keyword evidence="2" id="KW-0732">Signal</keyword>
<keyword evidence="1" id="KW-0378">Hydrolase</keyword>
<evidence type="ECO:0000256" key="2">
    <source>
        <dbReference type="SAM" id="SignalP"/>
    </source>
</evidence>
<dbReference type="Gene3D" id="3.40.50.1820">
    <property type="entry name" value="alpha/beta hydrolase"/>
    <property type="match status" value="1"/>
</dbReference>
<dbReference type="PANTHER" id="PTHR42776">
    <property type="entry name" value="SERINE PEPTIDASE S9 FAMILY MEMBER"/>
    <property type="match status" value="1"/>
</dbReference>
<proteinExistence type="predicted"/>
<evidence type="ECO:0000259" key="3">
    <source>
        <dbReference type="Pfam" id="PF00326"/>
    </source>
</evidence>
<name>A0ABS7PCR8_9SPHN</name>
<dbReference type="EMBL" id="JAHWXP010000001">
    <property type="protein sequence ID" value="MBY8336278.1"/>
    <property type="molecule type" value="Genomic_DNA"/>
</dbReference>
<protein>
    <submittedName>
        <fullName evidence="4">Prolyl oligopeptidase family serine peptidase</fullName>
    </submittedName>
</protein>
<dbReference type="InterPro" id="IPR029058">
    <property type="entry name" value="AB_hydrolase_fold"/>
</dbReference>
<reference evidence="4 5" key="1">
    <citation type="submission" date="2021-07" db="EMBL/GenBank/DDBJ databases">
        <title>Alteriqipengyuania abyssalis NZ-12B nov, sp.nov isolated from deep sea sponge in pacific ocean.</title>
        <authorList>
            <person name="Tareen S."/>
            <person name="Wink J."/>
        </authorList>
    </citation>
    <scope>NUCLEOTIDE SEQUENCE [LARGE SCALE GENOMIC DNA]</scope>
    <source>
        <strain evidence="4 5">NZ-12B</strain>
    </source>
</reference>
<comment type="caution">
    <text evidence="4">The sequence shown here is derived from an EMBL/GenBank/DDBJ whole genome shotgun (WGS) entry which is preliminary data.</text>
</comment>
<gene>
    <name evidence="4" type="ORF">KYN89_04390</name>
</gene>
<accession>A0ABS7PCR8</accession>
<feature type="chain" id="PRO_5046111884" evidence="2">
    <location>
        <begin position="29"/>
        <end position="694"/>
    </location>
</feature>
<keyword evidence="5" id="KW-1185">Reference proteome</keyword>
<feature type="domain" description="Peptidase S9 prolyl oligopeptidase catalytic" evidence="3">
    <location>
        <begin position="472"/>
        <end position="675"/>
    </location>
</feature>
<evidence type="ECO:0000313" key="4">
    <source>
        <dbReference type="EMBL" id="MBY8336278.1"/>
    </source>
</evidence>
<dbReference type="RefSeq" id="WP_222823958.1">
    <property type="nucleotide sequence ID" value="NZ_JAHWXP010000001.1"/>
</dbReference>
<evidence type="ECO:0000313" key="5">
    <source>
        <dbReference type="Proteomes" id="UP000759298"/>
    </source>
</evidence>
<evidence type="ECO:0000256" key="1">
    <source>
        <dbReference type="ARBA" id="ARBA00022801"/>
    </source>
</evidence>
<dbReference type="SUPFAM" id="SSF53474">
    <property type="entry name" value="alpha/beta-Hydrolases"/>
    <property type="match status" value="1"/>
</dbReference>